<evidence type="ECO:0000256" key="2">
    <source>
        <dbReference type="SAM" id="MobiDB-lite"/>
    </source>
</evidence>
<feature type="coiled-coil region" evidence="1">
    <location>
        <begin position="388"/>
        <end position="443"/>
    </location>
</feature>
<keyword evidence="4" id="KW-1185">Reference proteome</keyword>
<feature type="coiled-coil region" evidence="1">
    <location>
        <begin position="35"/>
        <end position="194"/>
    </location>
</feature>
<feature type="region of interest" description="Disordered" evidence="2">
    <location>
        <begin position="517"/>
        <end position="549"/>
    </location>
</feature>
<dbReference type="PANTHER" id="PTHR46725">
    <property type="entry name" value="COILED-COIL DOMAIN-CONTAINING PROTEIN 57"/>
    <property type="match status" value="1"/>
</dbReference>
<dbReference type="GeneID" id="688324"/>
<feature type="compositionally biased region" description="Polar residues" evidence="2">
    <location>
        <begin position="953"/>
        <end position="964"/>
    </location>
</feature>
<reference evidence="3" key="3">
    <citation type="submission" date="2025-09" db="UniProtKB">
        <authorList>
            <consortium name="Ensembl"/>
        </authorList>
    </citation>
    <scope>IDENTIFICATION</scope>
    <source>
        <strain evidence="3">Brown Norway</strain>
    </source>
</reference>
<proteinExistence type="predicted"/>
<dbReference type="GO" id="GO:0060271">
    <property type="term" value="P:cilium assembly"/>
    <property type="evidence" value="ECO:0007669"/>
    <property type="project" value="Ensembl"/>
</dbReference>
<sequence>MCLWPLQFQPCRPILQSSTVTMLPPCSERELSELLAQKEEEWRALQAHRAQLQEAALQATQNRLEEAQGKLRRLQEDFVYNLQVLEERDRELERYDIEFTQARRREEAQQAEASELKIEVAKLKQELTREARHMEELRHQHKLMLQEHRLELERVHSDKNSELNHQREQYENLKWKLERKLKELDGELALQRQELLQEFESEAQRREHEFQLRADDLSNTVLTHELKVKLLNKELQALKEAGAQATESLQKAESEHIELERKLQDHARELQDLEAMKDARIKDLEKKLHSVQLAKKKAEETFRRKHEELDRQAREKDTVLAAVKGAHAEQLQTLDAKVLELQFRCETLEGQLRRAEWRQAEDSKERNSLTDKFREDAAALKAAWDAQIAQMSKEAVSKDLQIQALQEEEMKLKAQVAKSQQDIDRYKQQLSLAVEREQSLEREQVQLGLDWQRRCDDIECNQIQRSETLIQGLTKARDQVAAKLQETERALHKQETLLKAVSLERDQAMETLRTHGLLPGQEAQVPPQPHEGEIRTDSPSSEIQRLQEQNAGLRNAVSQMRKEMEMLSGHLPFAQSEERSNANPEPKAGEDSAPPDYVLALEAEMQNLKHELKALEEQLQGTGEPVKTSMATADPHHGAHNSAEAADAAPADQTLITLALRKLGDRVHLLNLLVTQLKKKLRQKPLELVAVQQEIPSEVDQVHLEVLELQKQVAELRKHLKMTQPQGEPSYIKQLQREGLADWHPMGMEDQTESPTFLQEGAQPPQTTSVSHLQRKLKDAARKILNLLLEREQLLEMGNRLRAEQGHAKGKLTPCPGPPTSEPQDPREVPERPLDRGPPLGQLQPHSTTQDPRHTKRKCVSEYAGKNQPHSAQVVNKNSTPQGHKAGMASRPVQKQHRIPTETWKSVYQKENRTPKLPQAQEVPEESDHHTHRSSSLASSSLLDTWRLLDLGSSLSGVPSQDNSAAECPAPLGPSCFQKVSRSPVPTQRVSRSPVPTQRAFAVKGLKMEAQPKASHPRPSKSHPAKPANCQPQRHPRIRNYNLKD</sequence>
<feature type="compositionally biased region" description="Basic residues" evidence="2">
    <location>
        <begin position="1015"/>
        <end position="1024"/>
    </location>
</feature>
<dbReference type="RefSeq" id="XP_038943494.1">
    <property type="nucleotide sequence ID" value="XM_039087566.2"/>
</dbReference>
<dbReference type="VEuPathDB" id="HostDB:ENSRNOG00000047531"/>
<feature type="compositionally biased region" description="Low complexity" evidence="2">
    <location>
        <begin position="934"/>
        <end position="943"/>
    </location>
</feature>
<evidence type="ECO:0000256" key="1">
    <source>
        <dbReference type="SAM" id="Coils"/>
    </source>
</evidence>
<dbReference type="PANTHER" id="PTHR46725:SF1">
    <property type="entry name" value="COILED-COIL DOMAIN-CONTAINING PROTEIN 57"/>
    <property type="match status" value="1"/>
</dbReference>
<dbReference type="Bgee" id="ENSRNOG00000047531">
    <property type="expression patterns" value="Expressed in skeletal muscle tissue and 18 other cell types or tissues"/>
</dbReference>
<feature type="compositionally biased region" description="Polar residues" evidence="2">
    <location>
        <begin position="978"/>
        <end position="996"/>
    </location>
</feature>
<reference evidence="3" key="2">
    <citation type="submission" date="2025-08" db="UniProtKB">
        <authorList>
            <consortium name="Ensembl"/>
        </authorList>
    </citation>
    <scope>IDENTIFICATION</scope>
    <source>
        <strain evidence="3">Brown Norway</strain>
    </source>
</reference>
<feature type="coiled-coil region" evidence="1">
    <location>
        <begin position="770"/>
        <end position="797"/>
    </location>
</feature>
<dbReference type="GeneTree" id="ENSGT00940000153251"/>
<gene>
    <name evidence="3 5" type="primary">Ccdc57</name>
</gene>
<organism evidence="3 4">
    <name type="scientific">Rattus norvegicus</name>
    <name type="common">Rat</name>
    <dbReference type="NCBI Taxonomy" id="10116"/>
    <lineage>
        <taxon>Eukaryota</taxon>
        <taxon>Metazoa</taxon>
        <taxon>Chordata</taxon>
        <taxon>Craniata</taxon>
        <taxon>Vertebrata</taxon>
        <taxon>Euteleostomi</taxon>
        <taxon>Mammalia</taxon>
        <taxon>Eutheria</taxon>
        <taxon>Euarchontoglires</taxon>
        <taxon>Glires</taxon>
        <taxon>Rodentia</taxon>
        <taxon>Myomorpha</taxon>
        <taxon>Muroidea</taxon>
        <taxon>Muridae</taxon>
        <taxon>Murinae</taxon>
        <taxon>Rattus</taxon>
    </lineage>
</organism>
<dbReference type="Proteomes" id="UP000002494">
    <property type="component" value="Chromosome 10"/>
</dbReference>
<feature type="coiled-coil region" evidence="1">
    <location>
        <begin position="470"/>
        <end position="504"/>
    </location>
</feature>
<evidence type="ECO:0000313" key="3">
    <source>
        <dbReference type="Ensembl" id="ENSRNOP00000066112.4"/>
    </source>
</evidence>
<dbReference type="InParanoid" id="M0R9E4"/>
<dbReference type="AGR" id="RGD:1590047"/>
<protein>
    <submittedName>
        <fullName evidence="3">Coiled-coil domain containing 57</fullName>
    </submittedName>
</protein>
<dbReference type="AlphaFoldDB" id="M0R9E4"/>
<dbReference type="InterPro" id="IPR042481">
    <property type="entry name" value="CCDC57"/>
</dbReference>
<keyword evidence="1" id="KW-0175">Coiled coil</keyword>
<dbReference type="Ensembl" id="ENSRNOT00000071893.4">
    <property type="protein sequence ID" value="ENSRNOP00000066112.4"/>
    <property type="gene ID" value="ENSRNOG00000047531.4"/>
</dbReference>
<dbReference type="STRING" id="10116.ENSRNOP00000066112"/>
<reference evidence="3" key="1">
    <citation type="submission" date="2024-01" db="EMBL/GenBank/DDBJ databases">
        <title>GRCr8: a new rat reference genome assembly contstructed from accurate long reads and long range scaffolding.</title>
        <authorList>
            <person name="Doris P.A."/>
            <person name="Kalbfleisch T."/>
            <person name="Li K."/>
            <person name="Howe K."/>
            <person name="Wood J."/>
        </authorList>
    </citation>
    <scope>NUCLEOTIDE SEQUENCE [LARGE SCALE GENOMIC DNA]</scope>
    <source>
        <strain evidence="3">Brown Norway</strain>
    </source>
</reference>
<dbReference type="HOGENOM" id="CLU_011424_1_0_1"/>
<feature type="coiled-coil region" evidence="1">
    <location>
        <begin position="221"/>
        <end position="315"/>
    </location>
</feature>
<name>M0R9E4_RAT</name>
<feature type="compositionally biased region" description="Polar residues" evidence="2">
    <location>
        <begin position="868"/>
        <end position="882"/>
    </location>
</feature>
<dbReference type="RGD" id="1590047">
    <property type="gene designation" value="Ccdc57"/>
</dbReference>
<accession>M0R9E4</accession>
<evidence type="ECO:0000313" key="4">
    <source>
        <dbReference type="Proteomes" id="UP000002494"/>
    </source>
</evidence>
<feature type="region of interest" description="Disordered" evidence="2">
    <location>
        <begin position="805"/>
        <end position="1045"/>
    </location>
</feature>
<feature type="compositionally biased region" description="Basic and acidic residues" evidence="2">
    <location>
        <begin position="824"/>
        <end position="835"/>
    </location>
</feature>
<feature type="compositionally biased region" description="Polar residues" evidence="2">
    <location>
        <begin position="537"/>
        <end position="549"/>
    </location>
</feature>
<evidence type="ECO:0000313" key="5">
    <source>
        <dbReference type="RGD" id="1590047"/>
    </source>
</evidence>
<feature type="region of interest" description="Disordered" evidence="2">
    <location>
        <begin position="621"/>
        <end position="647"/>
    </location>
</feature>